<keyword evidence="2" id="KW-1185">Reference proteome</keyword>
<name>A0A6S7KMJ3_PARCT</name>
<dbReference type="PANTHER" id="PTHR19446">
    <property type="entry name" value="REVERSE TRANSCRIPTASES"/>
    <property type="match status" value="1"/>
</dbReference>
<dbReference type="EMBL" id="CACRXK020015402">
    <property type="protein sequence ID" value="CAB4028322.1"/>
    <property type="molecule type" value="Genomic_DNA"/>
</dbReference>
<reference evidence="1" key="1">
    <citation type="submission" date="2020-04" db="EMBL/GenBank/DDBJ databases">
        <authorList>
            <person name="Alioto T."/>
            <person name="Alioto T."/>
            <person name="Gomez Garrido J."/>
        </authorList>
    </citation>
    <scope>NUCLEOTIDE SEQUENCE</scope>
    <source>
        <strain evidence="1">A484AB</strain>
    </source>
</reference>
<dbReference type="SUPFAM" id="SSF56672">
    <property type="entry name" value="DNA/RNA polymerases"/>
    <property type="match status" value="1"/>
</dbReference>
<sequence>MTLAESTFKSSSDKADALNKFFASVFLPRPQNPCFPPSNTVPVTPTEFSDVSVEEVCRLLNNLSTSKATGPDGISARLLKECSEVLAPSLTALFNKSIALGKVPADWKYANIVPVPKNNKTHIVSNYRPISLLSLVSKALEHVVHNRVLYIVKPLLHDQQHGFRSGKSCITQLLDVVYNIGKALDCGKEMDMIYLDFSKAFDSVPHDKLIFKLSQFGITGPLLDWFSDYLSARKQRVVVDGFSSSYLDVTSGVPQGSIVGPLLFLIYVNDLPDAAKHSKVPMFADD</sequence>
<dbReference type="Proteomes" id="UP001152795">
    <property type="component" value="Unassembled WGS sequence"/>
</dbReference>
<dbReference type="Pfam" id="PF00078">
    <property type="entry name" value="RVT_1"/>
    <property type="match status" value="1"/>
</dbReference>
<dbReference type="PROSITE" id="PS50878">
    <property type="entry name" value="RT_POL"/>
    <property type="match status" value="1"/>
</dbReference>
<dbReference type="OrthoDB" id="416454at2759"/>
<comment type="caution">
    <text evidence="1">The sequence shown here is derived from an EMBL/GenBank/DDBJ whole genome shotgun (WGS) entry which is preliminary data.</text>
</comment>
<dbReference type="InterPro" id="IPR043502">
    <property type="entry name" value="DNA/RNA_pol_sf"/>
</dbReference>
<dbReference type="InterPro" id="IPR000477">
    <property type="entry name" value="RT_dom"/>
</dbReference>
<evidence type="ECO:0000313" key="1">
    <source>
        <dbReference type="EMBL" id="CAB4028322.1"/>
    </source>
</evidence>
<evidence type="ECO:0000313" key="2">
    <source>
        <dbReference type="Proteomes" id="UP001152795"/>
    </source>
</evidence>
<dbReference type="CDD" id="cd01650">
    <property type="entry name" value="RT_nLTR_like"/>
    <property type="match status" value="1"/>
</dbReference>
<feature type="non-terminal residue" evidence="1">
    <location>
        <position position="286"/>
    </location>
</feature>
<proteinExistence type="predicted"/>
<gene>
    <name evidence="1" type="ORF">PACLA_8A030140</name>
</gene>
<dbReference type="AlphaFoldDB" id="A0A6S7KMJ3"/>
<accession>A0A6S7KMJ3</accession>
<organism evidence="1 2">
    <name type="scientific">Paramuricea clavata</name>
    <name type="common">Red gorgonian</name>
    <name type="synonym">Violescent sea-whip</name>
    <dbReference type="NCBI Taxonomy" id="317549"/>
    <lineage>
        <taxon>Eukaryota</taxon>
        <taxon>Metazoa</taxon>
        <taxon>Cnidaria</taxon>
        <taxon>Anthozoa</taxon>
        <taxon>Octocorallia</taxon>
        <taxon>Malacalcyonacea</taxon>
        <taxon>Plexauridae</taxon>
        <taxon>Paramuricea</taxon>
    </lineage>
</organism>
<protein>
    <submittedName>
        <fullName evidence="1">Uncharacterized protein</fullName>
    </submittedName>
</protein>